<evidence type="ECO:0000313" key="6">
    <source>
        <dbReference type="Proteomes" id="UP000038010"/>
    </source>
</evidence>
<dbReference type="Pfam" id="PF11951">
    <property type="entry name" value="Fungal_trans_2"/>
    <property type="match status" value="2"/>
</dbReference>
<protein>
    <submittedName>
        <fullName evidence="5">Uncharacterized protein</fullName>
    </submittedName>
</protein>
<evidence type="ECO:0000313" key="5">
    <source>
        <dbReference type="EMBL" id="KPI41935.1"/>
    </source>
</evidence>
<dbReference type="GeneID" id="28737385"/>
<dbReference type="STRING" id="1664694.A0A0N1H6W0"/>
<dbReference type="GO" id="GO:0045944">
    <property type="term" value="P:positive regulation of transcription by RNA polymerase II"/>
    <property type="evidence" value="ECO:0007669"/>
    <property type="project" value="TreeGrafter"/>
</dbReference>
<sequence>MRTREATLRRLRERLAKDDQTDSGRCGRDVEDSPILNGSVPERDVNESVTPSTPIAHPPNKAPACSAATPPSTQPVAVTAEKTHEDAALDSNDEEAEASLLNAYGQLRLCRTLGENLLGTKVVPLSETSWLVARVCLAYQAYNTPSHRSRFSHYLGQALDLYKWRLQRGQIHDDDMLVTGLLLCTVSISTLLLWTIHLSGLETMITERGPTAMQHDSLTVWVVEGAGLLDLPGATLGRRNPCRRIWSRLVAPLARGGIEPVSGLPRSLLDIIAKLGEGQNVKPQLLDWTPDVKAEHSLQYPFWEAFRLTILLAQHASREVSGSSDNVQSAETDSLVMRILSCVKMLRDTTDDSFQIPLRDCVLWPLFTAALHTDGGTSTRTLLTKEYQAFLDRRNKLVDRTAWSILQEVWARRDMNSTLHPLELANEFTYDMGIELHLY</sequence>
<accession>A0A0N1H6W0</accession>
<dbReference type="GO" id="GO:0003700">
    <property type="term" value="F:DNA-binding transcription factor activity"/>
    <property type="evidence" value="ECO:0007669"/>
    <property type="project" value="TreeGrafter"/>
</dbReference>
<keyword evidence="4" id="KW-0812">Transmembrane</keyword>
<feature type="compositionally biased region" description="Basic and acidic residues" evidence="3">
    <location>
        <begin position="13"/>
        <end position="31"/>
    </location>
</feature>
<comment type="subcellular location">
    <subcellularLocation>
        <location evidence="1">Nucleus</location>
    </subcellularLocation>
</comment>
<dbReference type="AlphaFoldDB" id="A0A0N1H6W0"/>
<feature type="region of interest" description="Disordered" evidence="3">
    <location>
        <begin position="13"/>
        <end position="72"/>
    </location>
</feature>
<evidence type="ECO:0000256" key="1">
    <source>
        <dbReference type="ARBA" id="ARBA00004123"/>
    </source>
</evidence>
<keyword evidence="6" id="KW-1185">Reference proteome</keyword>
<comment type="caution">
    <text evidence="5">The sequence shown here is derived from an EMBL/GenBank/DDBJ whole genome shotgun (WGS) entry which is preliminary data.</text>
</comment>
<keyword evidence="4" id="KW-1133">Transmembrane helix</keyword>
<dbReference type="EMBL" id="LFJN01000008">
    <property type="protein sequence ID" value="KPI41935.1"/>
    <property type="molecule type" value="Genomic_DNA"/>
</dbReference>
<gene>
    <name evidence="5" type="ORF">AB675_5301</name>
</gene>
<organism evidence="5 6">
    <name type="scientific">Cyphellophora attinorum</name>
    <dbReference type="NCBI Taxonomy" id="1664694"/>
    <lineage>
        <taxon>Eukaryota</taxon>
        <taxon>Fungi</taxon>
        <taxon>Dikarya</taxon>
        <taxon>Ascomycota</taxon>
        <taxon>Pezizomycotina</taxon>
        <taxon>Eurotiomycetes</taxon>
        <taxon>Chaetothyriomycetidae</taxon>
        <taxon>Chaetothyriales</taxon>
        <taxon>Cyphellophoraceae</taxon>
        <taxon>Cyphellophora</taxon>
    </lineage>
</organism>
<feature type="transmembrane region" description="Helical" evidence="4">
    <location>
        <begin position="176"/>
        <end position="196"/>
    </location>
</feature>
<evidence type="ECO:0000256" key="2">
    <source>
        <dbReference type="ARBA" id="ARBA00023242"/>
    </source>
</evidence>
<evidence type="ECO:0000256" key="4">
    <source>
        <dbReference type="SAM" id="Phobius"/>
    </source>
</evidence>
<dbReference type="VEuPathDB" id="FungiDB:AB675_5301"/>
<dbReference type="OrthoDB" id="4126390at2759"/>
<dbReference type="GO" id="GO:0005634">
    <property type="term" value="C:nucleus"/>
    <property type="evidence" value="ECO:0007669"/>
    <property type="project" value="UniProtKB-SubCell"/>
</dbReference>
<dbReference type="PANTHER" id="PTHR37534:SF7">
    <property type="entry name" value="TRANSCRIPTIONAL ACTIVATOR PROTEIN UGA3"/>
    <property type="match status" value="1"/>
</dbReference>
<keyword evidence="2" id="KW-0539">Nucleus</keyword>
<dbReference type="GO" id="GO:0000976">
    <property type="term" value="F:transcription cis-regulatory region binding"/>
    <property type="evidence" value="ECO:0007669"/>
    <property type="project" value="TreeGrafter"/>
</dbReference>
<reference evidence="5 6" key="1">
    <citation type="submission" date="2015-06" db="EMBL/GenBank/DDBJ databases">
        <title>Draft genome of the ant-associated black yeast Phialophora attae CBS 131958.</title>
        <authorList>
            <person name="Moreno L.F."/>
            <person name="Stielow B.J."/>
            <person name="de Hoog S."/>
            <person name="Vicente V.A."/>
            <person name="Weiss V.A."/>
            <person name="de Vries M."/>
            <person name="Cruz L.M."/>
            <person name="Souza E.M."/>
        </authorList>
    </citation>
    <scope>NUCLEOTIDE SEQUENCE [LARGE SCALE GENOMIC DNA]</scope>
    <source>
        <strain evidence="5 6">CBS 131958</strain>
    </source>
</reference>
<dbReference type="PANTHER" id="PTHR37534">
    <property type="entry name" value="TRANSCRIPTIONAL ACTIVATOR PROTEIN UGA3"/>
    <property type="match status" value="1"/>
</dbReference>
<proteinExistence type="predicted"/>
<keyword evidence="4" id="KW-0472">Membrane</keyword>
<name>A0A0N1H6W0_9EURO</name>
<dbReference type="RefSeq" id="XP_018001898.1">
    <property type="nucleotide sequence ID" value="XM_018145505.1"/>
</dbReference>
<feature type="compositionally biased region" description="Low complexity" evidence="3">
    <location>
        <begin position="62"/>
        <end position="72"/>
    </location>
</feature>
<dbReference type="Proteomes" id="UP000038010">
    <property type="component" value="Unassembled WGS sequence"/>
</dbReference>
<evidence type="ECO:0000256" key="3">
    <source>
        <dbReference type="SAM" id="MobiDB-lite"/>
    </source>
</evidence>
<dbReference type="InterPro" id="IPR021858">
    <property type="entry name" value="Fun_TF"/>
</dbReference>